<evidence type="ECO:0000313" key="1">
    <source>
        <dbReference type="EMBL" id="QXM06412.1"/>
    </source>
</evidence>
<organism evidence="1 2">
    <name type="scientific">Crassaminicella indica</name>
    <dbReference type="NCBI Taxonomy" id="2855394"/>
    <lineage>
        <taxon>Bacteria</taxon>
        <taxon>Bacillati</taxon>
        <taxon>Bacillota</taxon>
        <taxon>Clostridia</taxon>
        <taxon>Eubacteriales</taxon>
        <taxon>Clostridiaceae</taxon>
        <taxon>Crassaminicella</taxon>
    </lineage>
</organism>
<sequence length="123" mass="13894">MYALFLILNETEKLDQIHNIFYEVGVGATTIDSVGMGKVLLEHHIDVPIFSSIRKLVEGNKPYNKTIISVIREEDKLRKTIDLINEELNHINKPGVGFMFVLPVLECYGSKHSGSKIKQINKG</sequence>
<name>A0ABX8RDP8_9CLOT</name>
<evidence type="ECO:0000313" key="2">
    <source>
        <dbReference type="Proteomes" id="UP000886818"/>
    </source>
</evidence>
<gene>
    <name evidence="1" type="ORF">KVH43_01155</name>
</gene>
<dbReference type="EMBL" id="CP078093">
    <property type="protein sequence ID" value="QXM06412.1"/>
    <property type="molecule type" value="Genomic_DNA"/>
</dbReference>
<proteinExistence type="predicted"/>
<protein>
    <submittedName>
        <fullName evidence="1">P-II family nitrogen regulator</fullName>
    </submittedName>
</protein>
<accession>A0ABX8RDP8</accession>
<dbReference type="RefSeq" id="WP_218283108.1">
    <property type="nucleotide sequence ID" value="NZ_CP078093.1"/>
</dbReference>
<dbReference type="Proteomes" id="UP000886818">
    <property type="component" value="Chromosome"/>
</dbReference>
<keyword evidence="2" id="KW-1185">Reference proteome</keyword>
<reference evidence="1" key="1">
    <citation type="submission" date="2021-07" db="EMBL/GenBank/DDBJ databases">
        <title>Complete genome sequence of Crassaminicella sp. 143-21, isolated from a deep-sea hydrothermal vent.</title>
        <authorList>
            <person name="Li X."/>
        </authorList>
    </citation>
    <scope>NUCLEOTIDE SEQUENCE</scope>
    <source>
        <strain evidence="1">143-21</strain>
    </source>
</reference>